<keyword evidence="2" id="KW-1185">Reference proteome</keyword>
<evidence type="ECO:0000313" key="1">
    <source>
        <dbReference type="EMBL" id="EZH73671.1"/>
    </source>
</evidence>
<comment type="caution">
    <text evidence="1">The sequence shown here is derived from an EMBL/GenBank/DDBJ whole genome shotgun (WGS) entry which is preliminary data.</text>
</comment>
<evidence type="ECO:0008006" key="3">
    <source>
        <dbReference type="Google" id="ProtNLM"/>
    </source>
</evidence>
<gene>
    <name evidence="1" type="ORF">ATO12_17190</name>
</gene>
<accession>A0A023BUJ1</accession>
<evidence type="ECO:0000313" key="2">
    <source>
        <dbReference type="Proteomes" id="UP000023541"/>
    </source>
</evidence>
<reference evidence="1 2" key="1">
    <citation type="submission" date="2014-04" db="EMBL/GenBank/DDBJ databases">
        <title>Aquimarina sp. 22II-S11-z7 Genome Sequencing.</title>
        <authorList>
            <person name="Lai Q."/>
        </authorList>
    </citation>
    <scope>NUCLEOTIDE SEQUENCE [LARGE SCALE GENOMIC DNA]</scope>
    <source>
        <strain evidence="1 2">22II-S11-z7</strain>
    </source>
</reference>
<dbReference type="Proteomes" id="UP000023541">
    <property type="component" value="Unassembled WGS sequence"/>
</dbReference>
<proteinExistence type="predicted"/>
<dbReference type="EMBL" id="AQRA01000005">
    <property type="protein sequence ID" value="EZH73671.1"/>
    <property type="molecule type" value="Genomic_DNA"/>
</dbReference>
<protein>
    <recommendedName>
        <fullName evidence="3">Restriction endonuclease</fullName>
    </recommendedName>
</protein>
<dbReference type="OrthoDB" id="978068at2"/>
<dbReference type="AlphaFoldDB" id="A0A023BUJ1"/>
<organism evidence="1 2">
    <name type="scientific">Aquimarina atlantica</name>
    <dbReference type="NCBI Taxonomy" id="1317122"/>
    <lineage>
        <taxon>Bacteria</taxon>
        <taxon>Pseudomonadati</taxon>
        <taxon>Bacteroidota</taxon>
        <taxon>Flavobacteriia</taxon>
        <taxon>Flavobacteriales</taxon>
        <taxon>Flavobacteriaceae</taxon>
        <taxon>Aquimarina</taxon>
    </lineage>
</organism>
<dbReference type="STRING" id="1317122.ATO12_17190"/>
<sequence>MEANQVNEAATVYVTTGKDKPEAKTSEYLFAFQLTKGRIAESLVQELLSIEGYEVTKFGLENLYPGFSKKIRGNKDSTAESVRYCPDLFLRNPCNGQVNYAEVKYRANGKFSINRAKYQFYEERFPNCFFFFVNPTNIYCIPFAELQERKTIDCNKCDEFLLKHTTDFDLRAESVEHFERFVSTFFNEEFLKQSSDIQSSTK</sequence>
<name>A0A023BUJ1_9FLAO</name>
<dbReference type="eggNOG" id="ENOG5030MBZ">
    <property type="taxonomic scope" value="Bacteria"/>
</dbReference>
<dbReference type="RefSeq" id="WP_034242421.1">
    <property type="nucleotide sequence ID" value="NZ_AQRA01000005.1"/>
</dbReference>